<evidence type="ECO:0000259" key="1">
    <source>
        <dbReference type="Pfam" id="PF00027"/>
    </source>
</evidence>
<evidence type="ECO:0000313" key="3">
    <source>
        <dbReference type="Proteomes" id="UP001595526"/>
    </source>
</evidence>
<dbReference type="SUPFAM" id="SSF51206">
    <property type="entry name" value="cAMP-binding domain-like"/>
    <property type="match status" value="1"/>
</dbReference>
<dbReference type="Pfam" id="PF00027">
    <property type="entry name" value="cNMP_binding"/>
    <property type="match status" value="1"/>
</dbReference>
<dbReference type="InterPro" id="IPR014710">
    <property type="entry name" value="RmlC-like_jellyroll"/>
</dbReference>
<comment type="caution">
    <text evidence="2">The sequence shown here is derived from an EMBL/GenBank/DDBJ whole genome shotgun (WGS) entry which is preliminary data.</text>
</comment>
<sequence>MQALRDYLNQYVSTLISDEDFEVIQSYFIPKKLRKKQYLLQHGEICKYMAFIIKGAARKFYLDEKGVEHVVDLCIENWWAGDRESFAMSKPTIYYIEIWEDTEVLLISRANAAILEHACKPFNEFVLKLDERSHIAKQKRITSAISFTAKERYEDFAACYPEILTRFPQHVIASYLGVTKDTLSRLRRQG</sequence>
<protein>
    <submittedName>
        <fullName evidence="2">Crp/Fnr family transcriptional regulator</fullName>
    </submittedName>
</protein>
<dbReference type="InterPro" id="IPR000595">
    <property type="entry name" value="cNMP-bd_dom"/>
</dbReference>
<keyword evidence="3" id="KW-1185">Reference proteome</keyword>
<evidence type="ECO:0000313" key="2">
    <source>
        <dbReference type="EMBL" id="MFC3196507.1"/>
    </source>
</evidence>
<feature type="domain" description="Cyclic nucleotide-binding" evidence="1">
    <location>
        <begin position="31"/>
        <end position="110"/>
    </location>
</feature>
<name>A0ABV7JHE3_9SPHI</name>
<accession>A0ABV7JHE3</accession>
<proteinExistence type="predicted"/>
<dbReference type="Proteomes" id="UP001595526">
    <property type="component" value="Unassembled WGS sequence"/>
</dbReference>
<dbReference type="RefSeq" id="WP_379019286.1">
    <property type="nucleotide sequence ID" value="NZ_JBHRTA010000008.1"/>
</dbReference>
<organism evidence="2 3">
    <name type="scientific">Parapedobacter deserti</name>
    <dbReference type="NCBI Taxonomy" id="1912957"/>
    <lineage>
        <taxon>Bacteria</taxon>
        <taxon>Pseudomonadati</taxon>
        <taxon>Bacteroidota</taxon>
        <taxon>Sphingobacteriia</taxon>
        <taxon>Sphingobacteriales</taxon>
        <taxon>Sphingobacteriaceae</taxon>
        <taxon>Parapedobacter</taxon>
    </lineage>
</organism>
<reference evidence="3" key="1">
    <citation type="journal article" date="2019" name="Int. J. Syst. Evol. Microbiol.">
        <title>The Global Catalogue of Microorganisms (GCM) 10K type strain sequencing project: providing services to taxonomists for standard genome sequencing and annotation.</title>
        <authorList>
            <consortium name="The Broad Institute Genomics Platform"/>
            <consortium name="The Broad Institute Genome Sequencing Center for Infectious Disease"/>
            <person name="Wu L."/>
            <person name="Ma J."/>
        </authorList>
    </citation>
    <scope>NUCLEOTIDE SEQUENCE [LARGE SCALE GENOMIC DNA]</scope>
    <source>
        <strain evidence="3">KCTC 52416</strain>
    </source>
</reference>
<gene>
    <name evidence="2" type="ORF">ACFOET_02655</name>
</gene>
<dbReference type="EMBL" id="JBHRTA010000008">
    <property type="protein sequence ID" value="MFC3196507.1"/>
    <property type="molecule type" value="Genomic_DNA"/>
</dbReference>
<dbReference type="Gene3D" id="2.60.120.10">
    <property type="entry name" value="Jelly Rolls"/>
    <property type="match status" value="1"/>
</dbReference>
<dbReference type="InterPro" id="IPR018490">
    <property type="entry name" value="cNMP-bd_dom_sf"/>
</dbReference>